<dbReference type="InterPro" id="IPR054542">
    <property type="entry name" value="Cys_met_metab_PP"/>
</dbReference>
<protein>
    <recommendedName>
        <fullName evidence="4">Cystathionine beta-lyase</fullName>
    </recommendedName>
</protein>
<dbReference type="InterPro" id="IPR015424">
    <property type="entry name" value="PyrdxlP-dep_Trfase"/>
</dbReference>
<dbReference type="PANTHER" id="PTHR11808">
    <property type="entry name" value="TRANS-SULFURATION ENZYME FAMILY MEMBER"/>
    <property type="match status" value="1"/>
</dbReference>
<dbReference type="InterPro" id="IPR015421">
    <property type="entry name" value="PyrdxlP-dep_Trfase_major"/>
</dbReference>
<dbReference type="SUPFAM" id="SSF53383">
    <property type="entry name" value="PLP-dependent transferases"/>
    <property type="match status" value="1"/>
</dbReference>
<name>A0A381QJP5_9ZZZZ</name>
<dbReference type="GO" id="GO:0016846">
    <property type="term" value="F:carbon-sulfur lyase activity"/>
    <property type="evidence" value="ECO:0007669"/>
    <property type="project" value="TreeGrafter"/>
</dbReference>
<dbReference type="EMBL" id="UINC01001361">
    <property type="protein sequence ID" value="SUZ78649.1"/>
    <property type="molecule type" value="Genomic_DNA"/>
</dbReference>
<proteinExistence type="predicted"/>
<accession>A0A381QJP5</accession>
<dbReference type="PANTHER" id="PTHR11808:SF80">
    <property type="entry name" value="CYSTATHIONINE GAMMA-LYASE"/>
    <property type="match status" value="1"/>
</dbReference>
<dbReference type="GO" id="GO:0030170">
    <property type="term" value="F:pyridoxal phosphate binding"/>
    <property type="evidence" value="ECO:0007669"/>
    <property type="project" value="InterPro"/>
</dbReference>
<dbReference type="PIRSF" id="PIRSF001434">
    <property type="entry name" value="CGS"/>
    <property type="match status" value="1"/>
</dbReference>
<sequence length="383" mass="40807">MDDLKTKSLHAGAMRPRIGGAITTPIFQSSTFEYHGEDYHDIGYIRLSTTPNHVVLGERIAALHNAEASLATGSGMAAISAAILTILSTGDHLIVQDCLYGGTTGLLSSLKRFGIDHTAVDAQDPSSWGAARRESTRAIYFETLTNPLVQLADLKAVVEFAQEHGLVSIIDNTFASPVNFQPIVVGFDLAIESATKYMGGHSDICAGCVVGSRKRIEEIKGTLDLLGGSLDPHACFLLERGLKTIGLRVPHHNASAMRVAEFLSAHPMVEKVNYPGLPDHPQHDRAQQLLDGFGGMLSFELRGGTEIADQFLGALKLPAVAVSLGGAESLIVRPATAVHAGLSPQERIATGITDRLIRFSVGLEETNDLLADFETALQAAEPG</sequence>
<evidence type="ECO:0000256" key="1">
    <source>
        <dbReference type="ARBA" id="ARBA00001933"/>
    </source>
</evidence>
<dbReference type="Pfam" id="PF01053">
    <property type="entry name" value="Cys_Met_Meta_PP"/>
    <property type="match status" value="1"/>
</dbReference>
<dbReference type="GO" id="GO:0019346">
    <property type="term" value="P:transsulfuration"/>
    <property type="evidence" value="ECO:0007669"/>
    <property type="project" value="InterPro"/>
</dbReference>
<evidence type="ECO:0008006" key="4">
    <source>
        <dbReference type="Google" id="ProtNLM"/>
    </source>
</evidence>
<dbReference type="FunFam" id="3.90.1150.10:FF:000033">
    <property type="entry name" value="Cystathionine gamma-synthase"/>
    <property type="match status" value="1"/>
</dbReference>
<dbReference type="GO" id="GO:0005737">
    <property type="term" value="C:cytoplasm"/>
    <property type="evidence" value="ECO:0007669"/>
    <property type="project" value="TreeGrafter"/>
</dbReference>
<evidence type="ECO:0000313" key="3">
    <source>
        <dbReference type="EMBL" id="SUZ78649.1"/>
    </source>
</evidence>
<dbReference type="CDD" id="cd00614">
    <property type="entry name" value="CGS_like"/>
    <property type="match status" value="1"/>
</dbReference>
<dbReference type="AlphaFoldDB" id="A0A381QJP5"/>
<dbReference type="Gene3D" id="3.90.1150.10">
    <property type="entry name" value="Aspartate Aminotransferase, domain 1"/>
    <property type="match status" value="1"/>
</dbReference>
<dbReference type="GO" id="GO:0009086">
    <property type="term" value="P:methionine biosynthetic process"/>
    <property type="evidence" value="ECO:0007669"/>
    <property type="project" value="UniProtKB-ARBA"/>
</dbReference>
<dbReference type="InterPro" id="IPR015422">
    <property type="entry name" value="PyrdxlP-dep_Trfase_small"/>
</dbReference>
<dbReference type="FunFam" id="3.40.640.10:FF:000046">
    <property type="entry name" value="Cystathionine gamma-lyase"/>
    <property type="match status" value="1"/>
</dbReference>
<evidence type="ECO:0000256" key="2">
    <source>
        <dbReference type="ARBA" id="ARBA00022898"/>
    </source>
</evidence>
<reference evidence="3" key="1">
    <citation type="submission" date="2018-05" db="EMBL/GenBank/DDBJ databases">
        <authorList>
            <person name="Lanie J.A."/>
            <person name="Ng W.-L."/>
            <person name="Kazmierczak K.M."/>
            <person name="Andrzejewski T.M."/>
            <person name="Davidsen T.M."/>
            <person name="Wayne K.J."/>
            <person name="Tettelin H."/>
            <person name="Glass J.I."/>
            <person name="Rusch D."/>
            <person name="Podicherti R."/>
            <person name="Tsui H.-C.T."/>
            <person name="Winkler M.E."/>
        </authorList>
    </citation>
    <scope>NUCLEOTIDE SEQUENCE</scope>
</reference>
<gene>
    <name evidence="3" type="ORF">METZ01_LOCUS31503</name>
</gene>
<comment type="cofactor">
    <cofactor evidence="1">
        <name>pyridoxal 5'-phosphate</name>
        <dbReference type="ChEBI" id="CHEBI:597326"/>
    </cofactor>
</comment>
<dbReference type="PROSITE" id="PS00868">
    <property type="entry name" value="CYS_MET_METAB_PP"/>
    <property type="match status" value="1"/>
</dbReference>
<organism evidence="3">
    <name type="scientific">marine metagenome</name>
    <dbReference type="NCBI Taxonomy" id="408172"/>
    <lineage>
        <taxon>unclassified sequences</taxon>
        <taxon>metagenomes</taxon>
        <taxon>ecological metagenomes</taxon>
    </lineage>
</organism>
<dbReference type="Gene3D" id="3.40.640.10">
    <property type="entry name" value="Type I PLP-dependent aspartate aminotransferase-like (Major domain)"/>
    <property type="match status" value="1"/>
</dbReference>
<keyword evidence="2" id="KW-0663">Pyridoxal phosphate</keyword>
<dbReference type="InterPro" id="IPR000277">
    <property type="entry name" value="Cys/Met-Metab_PyrdxlP-dep_enz"/>
</dbReference>